<accession>A0A7D5GKM1</accession>
<keyword evidence="3" id="KW-1185">Reference proteome</keyword>
<dbReference type="AlphaFoldDB" id="A0A7D5GKM1"/>
<sequence length="100" mass="11101">MISGAYTRPRALGRDGTRQTRSRRDTSNSVETGHGKLGRDGTYQLHQTVDEISDFHGLEAGLPSIHRCLAQWPAFLEPAWNDLEPIFESGAFDRGCDAPM</sequence>
<dbReference type="RefSeq" id="WP_179260509.1">
    <property type="nucleotide sequence ID" value="NZ_CP058601.1"/>
</dbReference>
<dbReference type="OrthoDB" id="338740at2157"/>
<name>A0A7D5GKM1_9EURY</name>
<organism evidence="2 3">
    <name type="scientific">Natrinema halophilum</name>
    <dbReference type="NCBI Taxonomy" id="1699371"/>
    <lineage>
        <taxon>Archaea</taxon>
        <taxon>Methanobacteriati</taxon>
        <taxon>Methanobacteriota</taxon>
        <taxon>Stenosarchaea group</taxon>
        <taxon>Halobacteria</taxon>
        <taxon>Halobacteriales</taxon>
        <taxon>Natrialbaceae</taxon>
        <taxon>Natrinema</taxon>
    </lineage>
</organism>
<evidence type="ECO:0000313" key="2">
    <source>
        <dbReference type="EMBL" id="QLG48772.1"/>
    </source>
</evidence>
<reference evidence="2 3" key="1">
    <citation type="submission" date="2020-07" db="EMBL/GenBank/DDBJ databases">
        <authorList>
            <person name="Cui H."/>
        </authorList>
    </citation>
    <scope>NUCLEOTIDE SEQUENCE [LARGE SCALE GENOMIC DNA]</scope>
    <source>
        <strain evidence="2 3">YPL8</strain>
    </source>
</reference>
<dbReference type="Proteomes" id="UP000509241">
    <property type="component" value="Chromosome"/>
</dbReference>
<proteinExistence type="predicted"/>
<dbReference type="KEGG" id="haly:HYG82_07895"/>
<dbReference type="EMBL" id="CP058601">
    <property type="protein sequence ID" value="QLG48772.1"/>
    <property type="molecule type" value="Genomic_DNA"/>
</dbReference>
<gene>
    <name evidence="2" type="ORF">HYG82_07895</name>
</gene>
<feature type="compositionally biased region" description="Basic and acidic residues" evidence="1">
    <location>
        <begin position="12"/>
        <end position="26"/>
    </location>
</feature>
<evidence type="ECO:0000256" key="1">
    <source>
        <dbReference type="SAM" id="MobiDB-lite"/>
    </source>
</evidence>
<feature type="region of interest" description="Disordered" evidence="1">
    <location>
        <begin position="1"/>
        <end position="42"/>
    </location>
</feature>
<evidence type="ECO:0000313" key="3">
    <source>
        <dbReference type="Proteomes" id="UP000509241"/>
    </source>
</evidence>
<dbReference type="GeneID" id="56033204"/>
<protein>
    <submittedName>
        <fullName evidence="2">Uncharacterized protein</fullName>
    </submittedName>
</protein>